<reference evidence="3 4" key="1">
    <citation type="submission" date="2019-10" db="EMBL/GenBank/DDBJ databases">
        <authorList>
            <person name="Palmer J.M."/>
        </authorList>
    </citation>
    <scope>NUCLEOTIDE SEQUENCE [LARGE SCALE GENOMIC DNA]</scope>
    <source>
        <strain evidence="3 4">TWF696</strain>
    </source>
</reference>
<dbReference type="InterPro" id="IPR039279">
    <property type="entry name" value="QRT3-like"/>
</dbReference>
<feature type="domain" description="Rhamnogalacturonase A/B/Epimerase-like pectate lyase" evidence="2">
    <location>
        <begin position="451"/>
        <end position="507"/>
    </location>
</feature>
<evidence type="ECO:0000259" key="2">
    <source>
        <dbReference type="Pfam" id="PF12708"/>
    </source>
</evidence>
<accession>A0AAV9V6K3</accession>
<evidence type="ECO:0000313" key="3">
    <source>
        <dbReference type="EMBL" id="KAK6354670.1"/>
    </source>
</evidence>
<dbReference type="GO" id="GO:0004650">
    <property type="term" value="F:polygalacturonase activity"/>
    <property type="evidence" value="ECO:0007669"/>
    <property type="project" value="InterPro"/>
</dbReference>
<dbReference type="InterPro" id="IPR012334">
    <property type="entry name" value="Pectin_lyas_fold"/>
</dbReference>
<dbReference type="CDD" id="cd23668">
    <property type="entry name" value="GH55_beta13glucanase-like"/>
    <property type="match status" value="1"/>
</dbReference>
<dbReference type="PANTHER" id="PTHR33928:SF2">
    <property type="entry name" value="PECTATE LYASE SUPERFAMILY PROTEIN DOMAIN-CONTAINING PROTEIN-RELATED"/>
    <property type="match status" value="1"/>
</dbReference>
<name>A0AAV9V6K3_9PEZI</name>
<dbReference type="InterPro" id="IPR024535">
    <property type="entry name" value="RHGA/B-epi-like_pectate_lyase"/>
</dbReference>
<sequence length="821" mass="87513">MHFSNSLLGAVCVLAHLTAAAPISRSSLVPRYGYGNGTDCATSNSTSTGTSPGTSPGTSTGTYTGSDNGYGYAAAASSYWLGNVKHQGIAAFNANPQGYKVFRNVKDFGAKGDGVTDDSDAINKAIQDGTRCMKGCDSSTTQPGLIYFPSGTYLVTKPIIAVYYSQLVGDAGTPPTLKAAASFSGIAVIDSDPYESDGSNWYTNQNNFFRAVRNFVIDLTATQAGTGIHWQVAQASSLINIRFEMGTTDSQGIFMDNGSGGFMSDLTFNGGKLGAFLGNQQFTTRNFVFNNVKTAILMNWNWGWTFKSLNIQNCGVGIDMATGGASAQSVGSVLVLDSKISNTPVGINTVHSATSMPLTGGTLVIDNLSTNNVPSIVANTNSSTVILPGSTGAMAVESWGQGRVYSTNGGSRVQANLTPKPQKPTTLLDGNGNIFERSRPQYTDIPASQVVSARSNGCAGDGKTDDTAALQSLLNNNVGKLIFLDHGVYRLTSTLYIPPNTKLVGECWATLISDGAFFADPKNPKVVVQVGKPGETGAVELSDLVLETAGPAGGAIILEWNTADAPGAQGTNGMWDVHIRVGGSAGTHLQSDLCRKNPNSTDINTNCESAFMLMHVGKTGSVYMENNWIWTSDHELDQNDFSQITIFSGRGLWIETQKGPVWAYGSAVEHNVMYQYQLTNTANVFLGMIQTETPYYQSNPTVYLPYDVNPAFEDPVYDCPDKGLGSTCAKAIGMRIKDSKDVLVYGAGLYSFFENYGQDCLKDQTCQDDMVSLEGNVKNFFMYNLNTVGVSNLVKVNGQRVVPQPENLNGFASTIAMFSQP</sequence>
<organism evidence="3 4">
    <name type="scientific">Orbilia brochopaga</name>
    <dbReference type="NCBI Taxonomy" id="3140254"/>
    <lineage>
        <taxon>Eukaryota</taxon>
        <taxon>Fungi</taxon>
        <taxon>Dikarya</taxon>
        <taxon>Ascomycota</taxon>
        <taxon>Pezizomycotina</taxon>
        <taxon>Orbiliomycetes</taxon>
        <taxon>Orbiliales</taxon>
        <taxon>Orbiliaceae</taxon>
        <taxon>Orbilia</taxon>
    </lineage>
</organism>
<dbReference type="InterPro" id="IPR011050">
    <property type="entry name" value="Pectin_lyase_fold/virulence"/>
</dbReference>
<dbReference type="FunFam" id="2.160.20.10:FF:000023">
    <property type="entry name" value="Exo-beta-1,3-glucanase Exg0"/>
    <property type="match status" value="1"/>
</dbReference>
<dbReference type="Pfam" id="PF12708">
    <property type="entry name" value="Pect-lyase_RHGA_epim"/>
    <property type="match status" value="2"/>
</dbReference>
<dbReference type="Proteomes" id="UP001375240">
    <property type="component" value="Unassembled WGS sequence"/>
</dbReference>
<feature type="domain" description="Rhamnogalacturonase A/B/Epimerase-like pectate lyase" evidence="2">
    <location>
        <begin position="102"/>
        <end position="319"/>
    </location>
</feature>
<comment type="caution">
    <text evidence="3">The sequence shown here is derived from an EMBL/GenBank/DDBJ whole genome shotgun (WGS) entry which is preliminary data.</text>
</comment>
<feature type="signal peptide" evidence="1">
    <location>
        <begin position="1"/>
        <end position="20"/>
    </location>
</feature>
<evidence type="ECO:0000256" key="1">
    <source>
        <dbReference type="SAM" id="SignalP"/>
    </source>
</evidence>
<feature type="chain" id="PRO_5043877783" description="Rhamnogalacturonase A/B/Epimerase-like pectate lyase domain-containing protein" evidence="1">
    <location>
        <begin position="21"/>
        <end position="821"/>
    </location>
</feature>
<evidence type="ECO:0000313" key="4">
    <source>
        <dbReference type="Proteomes" id="UP001375240"/>
    </source>
</evidence>
<dbReference type="SUPFAM" id="SSF51126">
    <property type="entry name" value="Pectin lyase-like"/>
    <property type="match status" value="2"/>
</dbReference>
<keyword evidence="4" id="KW-1185">Reference proteome</keyword>
<dbReference type="AlphaFoldDB" id="A0AAV9V6K3"/>
<dbReference type="PANTHER" id="PTHR33928">
    <property type="entry name" value="POLYGALACTURONASE QRT3"/>
    <property type="match status" value="1"/>
</dbReference>
<dbReference type="EMBL" id="JAVHNQ010000002">
    <property type="protein sequence ID" value="KAK6354670.1"/>
    <property type="molecule type" value="Genomic_DNA"/>
</dbReference>
<keyword evidence="1" id="KW-0732">Signal</keyword>
<gene>
    <name evidence="3" type="ORF">TWF696_003810</name>
</gene>
<proteinExistence type="predicted"/>
<dbReference type="Gene3D" id="2.160.20.10">
    <property type="entry name" value="Single-stranded right-handed beta-helix, Pectin lyase-like"/>
    <property type="match status" value="2"/>
</dbReference>
<protein>
    <recommendedName>
        <fullName evidence="2">Rhamnogalacturonase A/B/Epimerase-like pectate lyase domain-containing protein</fullName>
    </recommendedName>
</protein>